<keyword evidence="4" id="KW-0479">Metal-binding</keyword>
<evidence type="ECO:0000256" key="8">
    <source>
        <dbReference type="ARBA" id="ARBA00047647"/>
    </source>
</evidence>
<keyword evidence="9" id="KW-0472">Membrane</keyword>
<dbReference type="PANTHER" id="PTHR11113:SF14">
    <property type="entry name" value="N-ACETYLGLUCOSAMINE-6-PHOSPHATE DEACETYLASE"/>
    <property type="match status" value="1"/>
</dbReference>
<keyword evidence="9" id="KW-1133">Transmembrane helix</keyword>
<dbReference type="GO" id="GO:0097367">
    <property type="term" value="F:carbohydrate derivative binding"/>
    <property type="evidence" value="ECO:0007669"/>
    <property type="project" value="InterPro"/>
</dbReference>
<dbReference type="Pfam" id="PF07786">
    <property type="entry name" value="HGSNAT_cat"/>
    <property type="match status" value="1"/>
</dbReference>
<feature type="transmembrane region" description="Helical" evidence="9">
    <location>
        <begin position="920"/>
        <end position="938"/>
    </location>
</feature>
<dbReference type="EMBL" id="JAPDRN010000096">
    <property type="protein sequence ID" value="KAJ9624213.1"/>
    <property type="molecule type" value="Genomic_DNA"/>
</dbReference>
<keyword evidence="7" id="KW-0119">Carbohydrate metabolism</keyword>
<dbReference type="GO" id="GO:0006046">
    <property type="term" value="P:N-acetylglucosamine catabolic process"/>
    <property type="evidence" value="ECO:0007669"/>
    <property type="project" value="TreeGrafter"/>
</dbReference>
<dbReference type="SUPFAM" id="SSF51556">
    <property type="entry name" value="Metallo-dependent hydrolases"/>
    <property type="match status" value="1"/>
</dbReference>
<dbReference type="FunFam" id="3.20.20.140:FF:000004">
    <property type="entry name" value="N-acetylglucosamine-6-phosphate deacetylase"/>
    <property type="match status" value="1"/>
</dbReference>
<protein>
    <recommendedName>
        <fullName evidence="3">N-acetylglucosamine-6-phosphate deacetylase</fullName>
        <ecNumber evidence="2">3.5.1.25</ecNumber>
    </recommendedName>
</protein>
<comment type="caution">
    <text evidence="11">The sequence shown here is derived from an EMBL/GenBank/DDBJ whole genome shotgun (WGS) entry which is preliminary data.</text>
</comment>
<dbReference type="InterPro" id="IPR035490">
    <property type="entry name" value="GlmS/FrlB_SIS"/>
</dbReference>
<feature type="transmembrane region" description="Helical" evidence="9">
    <location>
        <begin position="981"/>
        <end position="1005"/>
    </location>
</feature>
<dbReference type="NCBIfam" id="TIGR00221">
    <property type="entry name" value="nagA"/>
    <property type="match status" value="1"/>
</dbReference>
<reference evidence="11" key="1">
    <citation type="submission" date="2022-10" db="EMBL/GenBank/DDBJ databases">
        <title>Culturing micro-colonial fungi from biological soil crusts in the Mojave desert and describing Neophaeococcomyces mojavensis, and introducing the new genera and species Taxawa tesnikishii.</title>
        <authorList>
            <person name="Kurbessoian T."/>
            <person name="Stajich J.E."/>
        </authorList>
    </citation>
    <scope>NUCLEOTIDE SEQUENCE</scope>
    <source>
        <strain evidence="11">TK_35</strain>
    </source>
</reference>
<dbReference type="InterPro" id="IPR032466">
    <property type="entry name" value="Metal_Hydrolase"/>
</dbReference>
<dbReference type="Pfam" id="PF01380">
    <property type="entry name" value="SIS"/>
    <property type="match status" value="2"/>
</dbReference>
<keyword evidence="6" id="KW-0378">Hydrolase</keyword>
<feature type="transmembrane region" description="Helical" evidence="9">
    <location>
        <begin position="748"/>
        <end position="766"/>
    </location>
</feature>
<accession>A0AA38XV29</accession>
<dbReference type="SUPFAM" id="SSF51338">
    <property type="entry name" value="Composite domain of metallo-dependent hydrolases"/>
    <property type="match status" value="1"/>
</dbReference>
<evidence type="ECO:0000256" key="5">
    <source>
        <dbReference type="ARBA" id="ARBA00022737"/>
    </source>
</evidence>
<feature type="transmembrane region" description="Helical" evidence="9">
    <location>
        <begin position="810"/>
        <end position="831"/>
    </location>
</feature>
<dbReference type="Gene3D" id="3.20.20.140">
    <property type="entry name" value="Metal-dependent hydrolases"/>
    <property type="match status" value="1"/>
</dbReference>
<dbReference type="Pfam" id="PF01979">
    <property type="entry name" value="Amidohydro_1"/>
    <property type="match status" value="1"/>
</dbReference>
<evidence type="ECO:0000256" key="6">
    <source>
        <dbReference type="ARBA" id="ARBA00022801"/>
    </source>
</evidence>
<sequence length="1051" mass="110782">MSLSDPTTTLMFAEAAEAADVVARQFARNHAVMETLAASLRAAPPPFVVTCARGSSDHAATYGKYLLETQLGLVVASASPSVGSVYAAPLQLRGALFIVISQSGKSPDLLRNAEAAKAAGARVVALVNVEDSPLALLADTVIPLHAGVEKSVAATKSYLASLSALLQLAAYWKQDSALRNALDLLPDAMREAWQCDWSAVTDGLVEANNLFVLGRGLGLGAAQEAALKFKETCSLHAEAYSSAEVKHGPMALVDRGFPVLAFAQPDETAAGTRAVAEEFTARGAQVWLAGAGGNLPLLSRDQCTGAAPRLQPGSAAASEQGYGDGVMATVLRNARILAGDEFRDDLAVVIKDGHISALLPDAAPQLGTADEQVDLGGDWLLPGFIDVQVNGGGGALFNNTPDVASLRTIARAHRRFGTTAMLPTLISDDLGVMREAIAAMREAIAQGVPGVIGIHLEGPYIAPARKGTHDASKFRVPDAEEIELASSLDNGVTLLTLAPERVPLETIRALVERGVIVAAGHTAGTYEEIRAGLDAGIRGFTHLYNAMSPLQGREPGAVGAALEDRDSWIGIIADGVHVHPASLRVALAAKPRGRLLLVTDAMPPVGADDPSYVLYGETITAIDGVVRNAAGSLAGSALDMATAVRNTVQLLHQPLAEAARMASTYPAQFLNVDDRLGHIAEGYQADLVLLDDALQVRGTAPPRRLGSIDALRGMTVAAMLLVNNPGDWSAVFAPLRHSEWHGCTPTDLVFPFFLFLVGVSMAFSVAPRALDPALRPALARGVLERALRIAIAGVLLHLLVWWALHTHHFRIWGVLQRIALCAAVVGVLAVYARPRMQVAVLVALLVGYAALLLGVGDLAPWTNPASRLDTTLFAPWIYQWQADTGLGHDPEGLLSSLGALASTVLGLLAGGLLRSGRAGALAALGAITAVLGLLLATVLPLNKQLWTPSYVLWTGGLAALALWLGHVLIDRKGWPALGRRFGVNAITAYLGASVMSVILLATGAWGWVWQQLAAAMPQALELASMLQALVFVALWWGVAWWLDRRRIYLKI</sequence>
<proteinExistence type="inferred from homology"/>
<dbReference type="InterPro" id="IPR011059">
    <property type="entry name" value="Metal-dep_hydrolase_composite"/>
</dbReference>
<keyword evidence="9" id="KW-0812">Transmembrane</keyword>
<evidence type="ECO:0000256" key="9">
    <source>
        <dbReference type="SAM" id="Phobius"/>
    </source>
</evidence>
<evidence type="ECO:0000256" key="7">
    <source>
        <dbReference type="ARBA" id="ARBA00023277"/>
    </source>
</evidence>
<dbReference type="CDD" id="cd05009">
    <property type="entry name" value="SIS_GlmS_GlmD_2"/>
    <property type="match status" value="1"/>
</dbReference>
<gene>
    <name evidence="11" type="ORF">H2204_010920</name>
</gene>
<feature type="transmembrane region" description="Helical" evidence="9">
    <location>
        <begin position="893"/>
        <end position="913"/>
    </location>
</feature>
<dbReference type="PANTHER" id="PTHR11113">
    <property type="entry name" value="N-ACETYLGLUCOSAMINE-6-PHOSPHATE DEACETYLASE"/>
    <property type="match status" value="1"/>
</dbReference>
<dbReference type="InterPro" id="IPR035466">
    <property type="entry name" value="GlmS/AgaS_SIS"/>
</dbReference>
<dbReference type="InterPro" id="IPR046348">
    <property type="entry name" value="SIS_dom_sf"/>
</dbReference>
<dbReference type="Gene3D" id="2.30.40.10">
    <property type="entry name" value="Urease, subunit C, domain 1"/>
    <property type="match status" value="1"/>
</dbReference>
<evidence type="ECO:0000256" key="1">
    <source>
        <dbReference type="ARBA" id="ARBA00010716"/>
    </source>
</evidence>
<feature type="domain" description="SIS" evidence="10">
    <location>
        <begin position="36"/>
        <end position="184"/>
    </location>
</feature>
<feature type="transmembrane region" description="Helical" evidence="9">
    <location>
        <begin position="1025"/>
        <end position="1042"/>
    </location>
</feature>
<dbReference type="InterPro" id="IPR003764">
    <property type="entry name" value="GlcNAc_6-P_deAcase"/>
</dbReference>
<dbReference type="InterPro" id="IPR006680">
    <property type="entry name" value="Amidohydro-rel"/>
</dbReference>
<dbReference type="GO" id="GO:0046872">
    <property type="term" value="F:metal ion binding"/>
    <property type="evidence" value="ECO:0007669"/>
    <property type="project" value="UniProtKB-KW"/>
</dbReference>
<evidence type="ECO:0000259" key="10">
    <source>
        <dbReference type="PROSITE" id="PS51464"/>
    </source>
</evidence>
<dbReference type="CDD" id="cd05008">
    <property type="entry name" value="SIS_GlmS_GlmD_1"/>
    <property type="match status" value="1"/>
</dbReference>
<dbReference type="InterPro" id="IPR001347">
    <property type="entry name" value="SIS_dom"/>
</dbReference>
<feature type="transmembrane region" description="Helical" evidence="9">
    <location>
        <begin position="786"/>
        <end position="804"/>
    </location>
</feature>
<dbReference type="InterPro" id="IPR012429">
    <property type="entry name" value="HGSNAT_cat"/>
</dbReference>
<evidence type="ECO:0000313" key="11">
    <source>
        <dbReference type="EMBL" id="KAJ9624213.1"/>
    </source>
</evidence>
<evidence type="ECO:0000256" key="4">
    <source>
        <dbReference type="ARBA" id="ARBA00022723"/>
    </source>
</evidence>
<feature type="domain" description="SIS" evidence="10">
    <location>
        <begin position="200"/>
        <end position="342"/>
    </location>
</feature>
<dbReference type="Gene3D" id="3.40.50.10490">
    <property type="entry name" value="Glucose-6-phosphate isomerase like protein, domain 1"/>
    <property type="match status" value="2"/>
</dbReference>
<dbReference type="GO" id="GO:0008448">
    <property type="term" value="F:N-acetylglucosamine-6-phosphate deacetylase activity"/>
    <property type="evidence" value="ECO:0007669"/>
    <property type="project" value="UniProtKB-EC"/>
</dbReference>
<dbReference type="CDD" id="cd00854">
    <property type="entry name" value="NagA"/>
    <property type="match status" value="1"/>
</dbReference>
<comment type="catalytic activity">
    <reaction evidence="8">
        <text>N-acetyl-D-glucosamine 6-phosphate + H2O = D-glucosamine 6-phosphate + acetate</text>
        <dbReference type="Rhea" id="RHEA:22936"/>
        <dbReference type="ChEBI" id="CHEBI:15377"/>
        <dbReference type="ChEBI" id="CHEBI:30089"/>
        <dbReference type="ChEBI" id="CHEBI:57513"/>
        <dbReference type="ChEBI" id="CHEBI:58725"/>
        <dbReference type="EC" id="3.5.1.25"/>
    </reaction>
</comment>
<keyword evidence="5" id="KW-0677">Repeat</keyword>
<dbReference type="SUPFAM" id="SSF53697">
    <property type="entry name" value="SIS domain"/>
    <property type="match status" value="1"/>
</dbReference>
<evidence type="ECO:0000256" key="2">
    <source>
        <dbReference type="ARBA" id="ARBA00011899"/>
    </source>
</evidence>
<name>A0AA38XV29_9EURO</name>
<organism evidence="11">
    <name type="scientific">Knufia peltigerae</name>
    <dbReference type="NCBI Taxonomy" id="1002370"/>
    <lineage>
        <taxon>Eukaryota</taxon>
        <taxon>Fungi</taxon>
        <taxon>Dikarya</taxon>
        <taxon>Ascomycota</taxon>
        <taxon>Pezizomycotina</taxon>
        <taxon>Eurotiomycetes</taxon>
        <taxon>Chaetothyriomycetidae</taxon>
        <taxon>Chaetothyriales</taxon>
        <taxon>Trichomeriaceae</taxon>
        <taxon>Knufia</taxon>
    </lineage>
</organism>
<feature type="transmembrane region" description="Helical" evidence="9">
    <location>
        <begin position="950"/>
        <end position="969"/>
    </location>
</feature>
<dbReference type="EC" id="3.5.1.25" evidence="2"/>
<evidence type="ECO:0000256" key="3">
    <source>
        <dbReference type="ARBA" id="ARBA00018029"/>
    </source>
</evidence>
<comment type="similarity">
    <text evidence="1">Belongs to the metallo-dependent hydrolases superfamily. NagA family.</text>
</comment>
<dbReference type="AlphaFoldDB" id="A0AA38XV29"/>
<dbReference type="PROSITE" id="PS51464">
    <property type="entry name" value="SIS"/>
    <property type="match status" value="2"/>
</dbReference>
<feature type="transmembrane region" description="Helical" evidence="9">
    <location>
        <begin position="838"/>
        <end position="856"/>
    </location>
</feature>